<gene>
    <name evidence="2" type="ORF">FCC1311_082212</name>
</gene>
<feature type="region of interest" description="Disordered" evidence="1">
    <location>
        <begin position="392"/>
        <end position="446"/>
    </location>
</feature>
<feature type="compositionally biased region" description="Low complexity" evidence="1">
    <location>
        <begin position="12"/>
        <end position="21"/>
    </location>
</feature>
<evidence type="ECO:0000313" key="2">
    <source>
        <dbReference type="EMBL" id="GBG31996.1"/>
    </source>
</evidence>
<accession>A0A2R5GM77</accession>
<evidence type="ECO:0000313" key="3">
    <source>
        <dbReference type="Proteomes" id="UP000241890"/>
    </source>
</evidence>
<comment type="caution">
    <text evidence="2">The sequence shown here is derived from an EMBL/GenBank/DDBJ whole genome shotgun (WGS) entry which is preliminary data.</text>
</comment>
<feature type="region of interest" description="Disordered" evidence="1">
    <location>
        <begin position="1"/>
        <end position="68"/>
    </location>
</feature>
<feature type="region of interest" description="Disordered" evidence="1">
    <location>
        <begin position="1069"/>
        <end position="1098"/>
    </location>
</feature>
<sequence>MGIFARRRRRGSLGSNSGGRLVHPDPEDVLRELEAADALRQDEGTAEGDNGSEGSFEEGHASRPKRGTILQKFRRQLSGSVSEASLRSEISDASGATTAAAGAPRALQQRELEIKYCSKFDATEFSMLRSRQRIELFEDFADDARRFPERLQRLAVAASLCKLLDRVSRRTGHEMMRPAVQALETLLSSETSIREAFLADVARLGTLPFAASKLGAAAIAQIETANGHESACAWLYVALSWLQIMALVAPCSKAVREIWATQETFAFAFAAHDRTQRMRFESGTEALRVRERADVSLLHFLAAMAGDRHGAEVLATSMDGQLVKTLATRASHLGFAKNPRTIDAAAKALSNLVTRSRSLALDSVAARELAEAVLRLLTMQLAGPVDELLERDDAEQERHESLDNVISGPGAQGTGGATARATARDDPTTAQNLSTSRNASGRNRKIAPAARARSLFHTQAGPGEDGRSQEPCVSAFLDLLRAALALAPETLLLAGAALADADGKSAVPQPARRPVSSARENAEDALLSRVRELKDQVLRDPALAENAVGHLWAHLLRVEEIRHKNAALLDADGEGRLSRPAFYAPLLGTCRNFTPCTQACEITQKLLVDEAVHCRPGEPDQIQLQTLLELVERLVLRDPLASVQDLMESLHRLLTRRSDFDVETLERAALVYERLGATTSTEALRRVVAPLIVDLVSLPGTQVFRWVLLTSLQEALFAKTETEVSLGEGQQHRWARALLSAGLLRTIRSDLQLDEPEHLSLIQFLVALTSCCCERLLERPGTEVGKGFEIATTPDADASETHLAIQAAASSTCRTVFLLLNKNQQASDLIGGAPDYVSDDGARKLHCGSGLVQIGENLLRLENKERRHEIVMDESSPANLGTLARALSMRLRVFRGEIPIALDKDADTIFSSISALIYWLSEMADVSAFDRCRDEADALQGLYSDVLSMLLINGLPETDPELHRRILYVLFRLLRCTHVNHAASPTLEGSDQRRFLASILLGTLTLGLDKARPSTALPQEMTASGERRGLTALVLLHLTRASQPFCSTLLEAKSLETVPKALLLSLETSQDKPETSEVSPKSGEASPRSSGASPKSSEAEMNSFQLSLAAVLYSLLGHQDVERLLCNEVCVRDIIKVMQMFCARTESLGMESGAPTESFVLFLGVIHKLADNLELVKKGPTRAAHRGQLDDMRGLLSDLVRLQNTLKQSADLGRHAAIISDRGDPEGTRRVLDLVVAAKQAIMEILAMLPARDPRALRTRRYQLLLSEIPPGLCTIESLLRLQHARLAKAEHRDVKAEPSTEMDMWTQAYHELLLASPEVEASFRACEVEARAKASLAARHKLKDARTKLAPPLPEEKERAKPLHRDLDVFFRETIFTRGIVDMDAEERARFDLAALTKQS</sequence>
<evidence type="ECO:0000256" key="1">
    <source>
        <dbReference type="SAM" id="MobiDB-lite"/>
    </source>
</evidence>
<keyword evidence="3" id="KW-1185">Reference proteome</keyword>
<reference evidence="2 3" key="1">
    <citation type="submission" date="2017-12" db="EMBL/GenBank/DDBJ databases">
        <title>Sequencing, de novo assembly and annotation of complete genome of a new Thraustochytrid species, strain FCC1311.</title>
        <authorList>
            <person name="Sedici K."/>
            <person name="Godart F."/>
            <person name="Aiese Cigliano R."/>
            <person name="Sanseverino W."/>
            <person name="Barakat M."/>
            <person name="Ortet P."/>
            <person name="Marechal E."/>
            <person name="Cagnac O."/>
            <person name="Amato A."/>
        </authorList>
    </citation>
    <scope>NUCLEOTIDE SEQUENCE [LARGE SCALE GENOMIC DNA]</scope>
</reference>
<feature type="compositionally biased region" description="Basic and acidic residues" evidence="1">
    <location>
        <begin position="22"/>
        <end position="43"/>
    </location>
</feature>
<protein>
    <submittedName>
        <fullName evidence="2">Uncharacterized protein</fullName>
    </submittedName>
</protein>
<feature type="compositionally biased region" description="Polar residues" evidence="1">
    <location>
        <begin position="432"/>
        <end position="441"/>
    </location>
</feature>
<organism evidence="2 3">
    <name type="scientific">Hondaea fermentalgiana</name>
    <dbReference type="NCBI Taxonomy" id="2315210"/>
    <lineage>
        <taxon>Eukaryota</taxon>
        <taxon>Sar</taxon>
        <taxon>Stramenopiles</taxon>
        <taxon>Bigyra</taxon>
        <taxon>Labyrinthulomycetes</taxon>
        <taxon>Thraustochytrida</taxon>
        <taxon>Thraustochytriidae</taxon>
        <taxon>Hondaea</taxon>
    </lineage>
</organism>
<name>A0A2R5GM77_9STRA</name>
<feature type="compositionally biased region" description="Low complexity" evidence="1">
    <location>
        <begin position="93"/>
        <end position="103"/>
    </location>
</feature>
<proteinExistence type="predicted"/>
<dbReference type="Proteomes" id="UP000241890">
    <property type="component" value="Unassembled WGS sequence"/>
</dbReference>
<dbReference type="InParanoid" id="A0A2R5GM77"/>
<feature type="region of interest" description="Disordered" evidence="1">
    <location>
        <begin position="84"/>
        <end position="104"/>
    </location>
</feature>
<feature type="compositionally biased region" description="Low complexity" evidence="1">
    <location>
        <begin position="1085"/>
        <end position="1098"/>
    </location>
</feature>
<dbReference type="EMBL" id="BEYU01000111">
    <property type="protein sequence ID" value="GBG31996.1"/>
    <property type="molecule type" value="Genomic_DNA"/>
</dbReference>
<feature type="compositionally biased region" description="Basic residues" evidence="1">
    <location>
        <begin position="1"/>
        <end position="11"/>
    </location>
</feature>